<comment type="caution">
    <text evidence="2">The sequence shown here is derived from an EMBL/GenBank/DDBJ whole genome shotgun (WGS) entry which is preliminary data.</text>
</comment>
<dbReference type="OrthoDB" id="3538694at2759"/>
<sequence length="130" mass="15004">MLRLPHVFTQPLSKFEAFGDRNSRAMDYSLDKPSYYRLTDRLGLGSVNDTSDMEYLRTVKPGSQNNSNYSGILSPLVSHPSVYDSTENNPSQSQAEPHYPREDLELSVSQKPSRLVRIWSWLRLDRLLRN</sequence>
<protein>
    <submittedName>
        <fullName evidence="2">Uncharacterized protein</fullName>
    </submittedName>
</protein>
<dbReference type="Proteomes" id="UP001152300">
    <property type="component" value="Unassembled WGS sequence"/>
</dbReference>
<accession>A0A9X0ARQ7</accession>
<dbReference type="EMBL" id="JAPEIS010000004">
    <property type="protein sequence ID" value="KAJ8067238.1"/>
    <property type="molecule type" value="Genomic_DNA"/>
</dbReference>
<evidence type="ECO:0000256" key="1">
    <source>
        <dbReference type="SAM" id="MobiDB-lite"/>
    </source>
</evidence>
<dbReference type="AlphaFoldDB" id="A0A9X0ARQ7"/>
<proteinExistence type="predicted"/>
<evidence type="ECO:0000313" key="2">
    <source>
        <dbReference type="EMBL" id="KAJ8067238.1"/>
    </source>
</evidence>
<organism evidence="2 3">
    <name type="scientific">Sclerotinia nivalis</name>
    <dbReference type="NCBI Taxonomy" id="352851"/>
    <lineage>
        <taxon>Eukaryota</taxon>
        <taxon>Fungi</taxon>
        <taxon>Dikarya</taxon>
        <taxon>Ascomycota</taxon>
        <taxon>Pezizomycotina</taxon>
        <taxon>Leotiomycetes</taxon>
        <taxon>Helotiales</taxon>
        <taxon>Sclerotiniaceae</taxon>
        <taxon>Sclerotinia</taxon>
    </lineage>
</organism>
<evidence type="ECO:0000313" key="3">
    <source>
        <dbReference type="Proteomes" id="UP001152300"/>
    </source>
</evidence>
<feature type="compositionally biased region" description="Polar residues" evidence="1">
    <location>
        <begin position="61"/>
        <end position="71"/>
    </location>
</feature>
<gene>
    <name evidence="2" type="ORF">OCU04_004602</name>
</gene>
<keyword evidence="3" id="KW-1185">Reference proteome</keyword>
<feature type="region of interest" description="Disordered" evidence="1">
    <location>
        <begin position="58"/>
        <end position="101"/>
    </location>
</feature>
<reference evidence="2" key="1">
    <citation type="submission" date="2022-11" db="EMBL/GenBank/DDBJ databases">
        <title>Genome Resource of Sclerotinia nivalis Strain SnTB1, a Plant Pathogen Isolated from American Ginseng.</title>
        <authorList>
            <person name="Fan S."/>
        </authorList>
    </citation>
    <scope>NUCLEOTIDE SEQUENCE</scope>
    <source>
        <strain evidence="2">SnTB1</strain>
    </source>
</reference>
<name>A0A9X0ARQ7_9HELO</name>
<feature type="compositionally biased region" description="Polar residues" evidence="1">
    <location>
        <begin position="83"/>
        <end position="95"/>
    </location>
</feature>